<keyword evidence="3" id="KW-1185">Reference proteome</keyword>
<feature type="compositionally biased region" description="Basic residues" evidence="1">
    <location>
        <begin position="79"/>
        <end position="89"/>
    </location>
</feature>
<dbReference type="EnsemblPlants" id="ORUFI11G00450.1">
    <property type="protein sequence ID" value="ORUFI11G00450.1"/>
    <property type="gene ID" value="ORUFI11G00450"/>
</dbReference>
<reference evidence="3" key="1">
    <citation type="submission" date="2013-06" db="EMBL/GenBank/DDBJ databases">
        <authorList>
            <person name="Zhao Q."/>
        </authorList>
    </citation>
    <scope>NUCLEOTIDE SEQUENCE</scope>
    <source>
        <strain evidence="3">cv. W1943</strain>
    </source>
</reference>
<sequence length="138" mass="14702">MASRTAEAAAPETSRRGSRTAAAAPEPYRTDGIEDGDGDSSRDLPPQMASRMAVAVAPETSHHGSRTEAATAALEPSRRRWRRVRRRRLPSPPMWMTPEPSRVDGVEDGGSDSSIDLSLQLALRTVAVAPEPSGGSRG</sequence>
<reference evidence="2" key="2">
    <citation type="submission" date="2015-06" db="UniProtKB">
        <authorList>
            <consortium name="EnsemblPlants"/>
        </authorList>
    </citation>
    <scope>IDENTIFICATION</scope>
</reference>
<feature type="region of interest" description="Disordered" evidence="1">
    <location>
        <begin position="1"/>
        <end position="113"/>
    </location>
</feature>
<dbReference type="AlphaFoldDB" id="A0A0E0R364"/>
<accession>A0A0E0R364</accession>
<evidence type="ECO:0000256" key="1">
    <source>
        <dbReference type="SAM" id="MobiDB-lite"/>
    </source>
</evidence>
<dbReference type="Proteomes" id="UP000008022">
    <property type="component" value="Unassembled WGS sequence"/>
</dbReference>
<organism evidence="2 3">
    <name type="scientific">Oryza rufipogon</name>
    <name type="common">Brownbeard rice</name>
    <name type="synonym">Asian wild rice</name>
    <dbReference type="NCBI Taxonomy" id="4529"/>
    <lineage>
        <taxon>Eukaryota</taxon>
        <taxon>Viridiplantae</taxon>
        <taxon>Streptophyta</taxon>
        <taxon>Embryophyta</taxon>
        <taxon>Tracheophyta</taxon>
        <taxon>Spermatophyta</taxon>
        <taxon>Magnoliopsida</taxon>
        <taxon>Liliopsida</taxon>
        <taxon>Poales</taxon>
        <taxon>Poaceae</taxon>
        <taxon>BOP clade</taxon>
        <taxon>Oryzoideae</taxon>
        <taxon>Oryzeae</taxon>
        <taxon>Oryzinae</taxon>
        <taxon>Oryza</taxon>
    </lineage>
</organism>
<name>A0A0E0R364_ORYRU</name>
<evidence type="ECO:0000313" key="3">
    <source>
        <dbReference type="Proteomes" id="UP000008022"/>
    </source>
</evidence>
<dbReference type="Gramene" id="ORUFI11G00450.1">
    <property type="protein sequence ID" value="ORUFI11G00450.1"/>
    <property type="gene ID" value="ORUFI11G00450"/>
</dbReference>
<evidence type="ECO:0000313" key="2">
    <source>
        <dbReference type="EnsemblPlants" id="ORUFI11G00450.1"/>
    </source>
</evidence>
<dbReference type="HOGENOM" id="CLU_154133_0_0_1"/>
<proteinExistence type="predicted"/>
<protein>
    <submittedName>
        <fullName evidence="2">Uncharacterized protein</fullName>
    </submittedName>
</protein>